<dbReference type="EMBL" id="BAYX01000004">
    <property type="protein sequence ID" value="GAJ92607.1"/>
    <property type="molecule type" value="Genomic_DNA"/>
</dbReference>
<dbReference type="RefSeq" id="WP_042471509.1">
    <property type="nucleotide sequence ID" value="NZ_BAYX01000004.1"/>
</dbReference>
<accession>A0AA87U3L6</accession>
<comment type="caution">
    <text evidence="1">The sequence shown here is derived from an EMBL/GenBank/DDBJ whole genome shotgun (WGS) entry which is preliminary data.</text>
</comment>
<organism evidence="1 2">
    <name type="scientific">Rhizobium rhizogenes NBRC 13257</name>
    <dbReference type="NCBI Taxonomy" id="1220581"/>
    <lineage>
        <taxon>Bacteria</taxon>
        <taxon>Pseudomonadati</taxon>
        <taxon>Pseudomonadota</taxon>
        <taxon>Alphaproteobacteria</taxon>
        <taxon>Hyphomicrobiales</taxon>
        <taxon>Rhizobiaceae</taxon>
        <taxon>Rhizobium/Agrobacterium group</taxon>
        <taxon>Rhizobium</taxon>
    </lineage>
</organism>
<protein>
    <submittedName>
        <fullName evidence="1">Uncharacterized protein</fullName>
    </submittedName>
</protein>
<dbReference type="Proteomes" id="UP000026941">
    <property type="component" value="Unassembled WGS sequence"/>
</dbReference>
<name>A0AA87U3L6_RHIRH</name>
<evidence type="ECO:0000313" key="2">
    <source>
        <dbReference type="Proteomes" id="UP000026941"/>
    </source>
</evidence>
<evidence type="ECO:0000313" key="1">
    <source>
        <dbReference type="EMBL" id="GAJ92607.1"/>
    </source>
</evidence>
<gene>
    <name evidence="1" type="ORF">RRH01S_04_01600</name>
</gene>
<sequence>MANVVVIGIPGDPQLYLADLKAGTVTPLSPQAGGTLGTADQLRNAGATIVKGVNLAVAVGSAEKAASGLFDG</sequence>
<proteinExistence type="predicted"/>
<reference evidence="1 2" key="1">
    <citation type="submission" date="2014-05" db="EMBL/GenBank/DDBJ databases">
        <title>Whole genome shotgun sequence of Rhizobium rhizogenes NBRC 13257.</title>
        <authorList>
            <person name="Katano-Makiyama Y."/>
            <person name="Hosoyama A."/>
            <person name="Hashimoto M."/>
            <person name="Hosoyama Y."/>
            <person name="Noguchi M."/>
            <person name="Tsuchikane K."/>
            <person name="Kimura A."/>
            <person name="Ohji S."/>
            <person name="Ichikawa N."/>
            <person name="Yamazoe A."/>
            <person name="Fujita N."/>
        </authorList>
    </citation>
    <scope>NUCLEOTIDE SEQUENCE [LARGE SCALE GENOMIC DNA]</scope>
    <source>
        <strain evidence="1 2">NBRC 13257</strain>
    </source>
</reference>
<dbReference type="AlphaFoldDB" id="A0AA87U3L6"/>